<evidence type="ECO:0000256" key="2">
    <source>
        <dbReference type="ARBA" id="ARBA00007269"/>
    </source>
</evidence>
<dbReference type="GO" id="GO:0000981">
    <property type="term" value="F:DNA-binding transcription factor activity, RNA polymerase II-specific"/>
    <property type="evidence" value="ECO:0007669"/>
    <property type="project" value="TreeGrafter"/>
</dbReference>
<keyword evidence="5 10" id="KW-0863">Zinc-finger</keyword>
<dbReference type="GO" id="GO:0005634">
    <property type="term" value="C:nucleus"/>
    <property type="evidence" value="ECO:0007669"/>
    <property type="project" value="UniProtKB-SubCell"/>
</dbReference>
<evidence type="ECO:0000256" key="9">
    <source>
        <dbReference type="ARBA" id="ARBA00023242"/>
    </source>
</evidence>
<dbReference type="Pfam" id="PF01424">
    <property type="entry name" value="R3H"/>
    <property type="match status" value="1"/>
</dbReference>
<dbReference type="GO" id="GO:0000977">
    <property type="term" value="F:RNA polymerase II transcription regulatory region sequence-specific DNA binding"/>
    <property type="evidence" value="ECO:0007669"/>
    <property type="project" value="TreeGrafter"/>
</dbReference>
<evidence type="ECO:0000259" key="13">
    <source>
        <dbReference type="PROSITE" id="PS50089"/>
    </source>
</evidence>
<dbReference type="PANTHER" id="PTHR12360:SF12">
    <property type="entry name" value="TRANSCRIPTIONAL REPRESSOR NF-X1"/>
    <property type="match status" value="1"/>
</dbReference>
<feature type="compositionally biased region" description="Basic residues" evidence="11">
    <location>
        <begin position="44"/>
        <end position="61"/>
    </location>
</feature>
<keyword evidence="7" id="KW-0805">Transcription regulation</keyword>
<dbReference type="SMART" id="SM00438">
    <property type="entry name" value="ZnF_NFX"/>
    <property type="match status" value="8"/>
</dbReference>
<dbReference type="VEuPathDB" id="FungiDB:RhiirFUN_014937"/>
<dbReference type="PROSITE" id="PS51061">
    <property type="entry name" value="R3H"/>
    <property type="match status" value="1"/>
</dbReference>
<evidence type="ECO:0000256" key="3">
    <source>
        <dbReference type="ARBA" id="ARBA00022723"/>
    </source>
</evidence>
<dbReference type="SMART" id="SM00393">
    <property type="entry name" value="R3H"/>
    <property type="match status" value="1"/>
</dbReference>
<dbReference type="PROSITE" id="PS50089">
    <property type="entry name" value="ZF_RING_2"/>
    <property type="match status" value="1"/>
</dbReference>
<comment type="similarity">
    <text evidence="2">Belongs to the NFX1 family.</text>
</comment>
<sequence length="1238" mass="138257">MSSIEQTNATSQVSSITTINDGNNSTTASENHTGSRESYSGNRSRGRGRGRGRGGRGRGRGRGGSYDYRPHNSSNQETIPTNSSPQTNNSSSSDTHSIPNRNDSTPRRNRGGTQRISQRSQSQPMSDNNIDDNVDNNTSERGESVSGGGRGYNRNRFHHRNQYRNNNSNFHNNTNNNNNNNVQNNQNTSTIDSSQNENRDQEREHYSGYGSSSYHRNNRSDRSKGVARTIPDEIQNQSNLNHNNAASTRNSRSSDRNNNESKIDETDPKGKTTTTSSSTSTDQRNSHPRPMKSSMAKLSPEEIKDVLTSITHGLSTSTYECMICCENIRPGNRTWSCGVCWAVFHLNCTQKWARKSSNGSRTTETWRCPGCQNISDVIPEKYKCFCGNVENPLNNRYLTPHSCGNVCGKKRDCPHNCTLLCHPGPCPPCSAMAPIQHCYCGRETFQLRCIDANYGIGKSCGETCGQLLSCGKHYCEKECHDGACPRCNINEMQKCYCGKTERKAECGDGIPIRCCEEFNNESNVWTGLFSCNNSCDRLLECGHHSCKKECHPVTGEPEPCPLDPSRVKTCPCGAESIVTLLGHERLSCTEEIPLCDNICKKLLPCGHECQESCHHDDCKPCTLSIRVKCRCGSTEYERICSEVVGKTGEPPTCDKICTGNRNCGRHQCNTRCCPSANKTKPSKKRVTQQDDDDENHRCTLICGKKLQCGRHYCQLLCHRSYCMRCLEASFEELTCHCGRTKIFPPIQCGEKVPPCTFDCIRSRNCGHPGIKHPCHNDDEPCPPCPYLVDKKCTCGKSTVKNVPCHQTNVSCGQVCDLPVSCGGHRCKRTCHLGDCLANTSNQCTQICGKPRKPCDHPCAVQCHAPAKCPEDTPCQTKITINCACGHLSQNVTCGATMENALKMGDRRLQCNDFCALAERNRKLANALEITDRVGDGPFAKAIPEYEEDLFKYFAVHKDWAKNIETTLEEFIMKSQKPTLNFPPMKPPHRKFVHILCAHYRLSSESIDVEPKRSIVVKKKADTIIPPILLSQAYINYNKSNSSNSTSSATSSTAPEQLVRKQKQPFNAIYLSEIQPGMTIEELHKIIEPLMGRNKFQIKRVSDSDMTVLPLVGSMHMDELESLLAKLKLLFKDLIVVKGIASWVELCWVNSKYEVVWRERGKILNNFDGYKRVEYDFRIPSVIANNNPFDILANVSNSTSSARNTVIGSSDNNNKEQQQKVEPAANFDIVENWESIYDE</sequence>
<feature type="compositionally biased region" description="Low complexity" evidence="11">
    <location>
        <begin position="80"/>
        <end position="93"/>
    </location>
</feature>
<dbReference type="PANTHER" id="PTHR12360">
    <property type="entry name" value="NUCLEAR TRANSCRIPTION FACTOR, X-BOX BINDING 1 NFX1"/>
    <property type="match status" value="1"/>
</dbReference>
<evidence type="ECO:0000259" key="14">
    <source>
        <dbReference type="PROSITE" id="PS51061"/>
    </source>
</evidence>
<feature type="compositionally biased region" description="Polar residues" evidence="11">
    <location>
        <begin position="94"/>
        <end position="103"/>
    </location>
</feature>
<keyword evidence="8" id="KW-0804">Transcription</keyword>
<evidence type="ECO:0000259" key="12">
    <source>
        <dbReference type="PROSITE" id="PS50016"/>
    </source>
</evidence>
<evidence type="ECO:0000313" key="15">
    <source>
        <dbReference type="EMBL" id="ESA15047.1"/>
    </source>
</evidence>
<gene>
    <name evidence="15" type="ORF">GLOINDRAFT_24303</name>
</gene>
<dbReference type="Gene3D" id="3.30.1370.50">
    <property type="entry name" value="R3H-like domain"/>
    <property type="match status" value="1"/>
</dbReference>
<feature type="compositionally biased region" description="Polar residues" evidence="11">
    <location>
        <begin position="111"/>
        <end position="126"/>
    </location>
</feature>
<feature type="compositionally biased region" description="Low complexity" evidence="11">
    <location>
        <begin position="241"/>
        <end position="251"/>
    </location>
</feature>
<feature type="compositionally biased region" description="Low complexity" evidence="11">
    <location>
        <begin position="163"/>
        <end position="187"/>
    </location>
</feature>
<feature type="region of interest" description="Disordered" evidence="11">
    <location>
        <begin position="1"/>
        <end position="299"/>
    </location>
</feature>
<dbReference type="HOGENOM" id="CLU_005714_2_2_1"/>
<dbReference type="GO" id="GO:0000122">
    <property type="term" value="P:negative regulation of transcription by RNA polymerase II"/>
    <property type="evidence" value="ECO:0007669"/>
    <property type="project" value="TreeGrafter"/>
</dbReference>
<name>U9U5V3_RHIID</name>
<evidence type="ECO:0000256" key="5">
    <source>
        <dbReference type="ARBA" id="ARBA00022771"/>
    </source>
</evidence>
<evidence type="ECO:0000256" key="11">
    <source>
        <dbReference type="SAM" id="MobiDB-lite"/>
    </source>
</evidence>
<dbReference type="EMBL" id="KI282334">
    <property type="protein sequence ID" value="ESA15047.1"/>
    <property type="molecule type" value="Genomic_DNA"/>
</dbReference>
<feature type="domain" description="PHD-type" evidence="12">
    <location>
        <begin position="318"/>
        <end position="374"/>
    </location>
</feature>
<feature type="domain" description="R3H" evidence="14">
    <location>
        <begin position="957"/>
        <end position="1020"/>
    </location>
</feature>
<dbReference type="CDD" id="cd02325">
    <property type="entry name" value="R3H"/>
    <property type="match status" value="1"/>
</dbReference>
<accession>U9U5V3</accession>
<dbReference type="GO" id="GO:0008270">
    <property type="term" value="F:zinc ion binding"/>
    <property type="evidence" value="ECO:0007669"/>
    <property type="project" value="UniProtKB-KW"/>
</dbReference>
<keyword evidence="9" id="KW-0539">Nucleus</keyword>
<dbReference type="InterPro" id="IPR019787">
    <property type="entry name" value="Znf_PHD-finger"/>
</dbReference>
<keyword evidence="6" id="KW-0862">Zinc</keyword>
<feature type="compositionally biased region" description="Basic residues" evidence="11">
    <location>
        <begin position="153"/>
        <end position="162"/>
    </location>
</feature>
<organism evidence="15">
    <name type="scientific">Rhizophagus irregularis (strain DAOM 181602 / DAOM 197198 / MUCL 43194)</name>
    <name type="common">Arbuscular mycorrhizal fungus</name>
    <name type="synonym">Glomus intraradices</name>
    <dbReference type="NCBI Taxonomy" id="747089"/>
    <lineage>
        <taxon>Eukaryota</taxon>
        <taxon>Fungi</taxon>
        <taxon>Fungi incertae sedis</taxon>
        <taxon>Mucoromycota</taxon>
        <taxon>Glomeromycotina</taxon>
        <taxon>Glomeromycetes</taxon>
        <taxon>Glomerales</taxon>
        <taxon>Glomeraceae</taxon>
        <taxon>Rhizophagus</taxon>
    </lineage>
</organism>
<dbReference type="InterPro" id="IPR001841">
    <property type="entry name" value="Znf_RING"/>
</dbReference>
<evidence type="ECO:0000256" key="4">
    <source>
        <dbReference type="ARBA" id="ARBA00022737"/>
    </source>
</evidence>
<evidence type="ECO:0000256" key="7">
    <source>
        <dbReference type="ARBA" id="ARBA00023015"/>
    </source>
</evidence>
<dbReference type="InterPro" id="IPR034078">
    <property type="entry name" value="NFX1_fam"/>
</dbReference>
<feature type="compositionally biased region" description="Polar residues" evidence="11">
    <location>
        <begin position="1"/>
        <end position="32"/>
    </location>
</feature>
<dbReference type="AlphaFoldDB" id="U9U5V3"/>
<dbReference type="CDD" id="cd06008">
    <property type="entry name" value="NF-X1-zinc-finger"/>
    <property type="match status" value="6"/>
</dbReference>
<feature type="compositionally biased region" description="Low complexity" evidence="11">
    <location>
        <begin position="272"/>
        <end position="281"/>
    </location>
</feature>
<dbReference type="eggNOG" id="KOG1952">
    <property type="taxonomic scope" value="Eukaryota"/>
</dbReference>
<feature type="domain" description="RING-type" evidence="13">
    <location>
        <begin position="321"/>
        <end position="372"/>
    </location>
</feature>
<feature type="compositionally biased region" description="Basic and acidic residues" evidence="11">
    <location>
        <begin position="197"/>
        <end position="206"/>
    </location>
</feature>
<protein>
    <recommendedName>
        <fullName evidence="16">R3H domain-containing protein</fullName>
    </recommendedName>
</protein>
<keyword evidence="3" id="KW-0479">Metal-binding</keyword>
<comment type="subcellular location">
    <subcellularLocation>
        <location evidence="1">Nucleus</location>
    </subcellularLocation>
</comment>
<dbReference type="InterPro" id="IPR001374">
    <property type="entry name" value="R3H_dom"/>
</dbReference>
<evidence type="ECO:0000256" key="10">
    <source>
        <dbReference type="PROSITE-ProRule" id="PRU00175"/>
    </source>
</evidence>
<evidence type="ECO:0008006" key="16">
    <source>
        <dbReference type="Google" id="ProtNLM"/>
    </source>
</evidence>
<dbReference type="InterPro" id="IPR036867">
    <property type="entry name" value="R3H_dom_sf"/>
</dbReference>
<evidence type="ECO:0000256" key="6">
    <source>
        <dbReference type="ARBA" id="ARBA00022833"/>
    </source>
</evidence>
<proteinExistence type="inferred from homology"/>
<reference evidence="15" key="1">
    <citation type="submission" date="2013-07" db="EMBL/GenBank/DDBJ databases">
        <title>The genome of an arbuscular mycorrhizal fungus provides insights into the evolution of the oldest plant symbiosis.</title>
        <authorList>
            <consortium name="DOE Joint Genome Institute"/>
            <person name="Tisserant E."/>
            <person name="Malbreil M."/>
            <person name="Kuo A."/>
            <person name="Kohler A."/>
            <person name="Symeonidi A."/>
            <person name="Balestrini R."/>
            <person name="Charron P."/>
            <person name="Duensing N."/>
            <person name="Frei-dit-Frey N."/>
            <person name="Gianinazzi-Pearson V."/>
            <person name="Gilbert B."/>
            <person name="Handa Y."/>
            <person name="Hijri M."/>
            <person name="Kaul R."/>
            <person name="Kawaguchi M."/>
            <person name="Krajinski F."/>
            <person name="Lammers P."/>
            <person name="Lapierre D."/>
            <person name="Masclaux F.G."/>
            <person name="Murat C."/>
            <person name="Morin E."/>
            <person name="Ndikumana S."/>
            <person name="Pagni M."/>
            <person name="Petitpierre D."/>
            <person name="Requena N."/>
            <person name="Rosikiewicz P."/>
            <person name="Riley R."/>
            <person name="Saito K."/>
            <person name="San Clemente H."/>
            <person name="Shapiro H."/>
            <person name="van Tuinen D."/>
            <person name="Becard G."/>
            <person name="Bonfante P."/>
            <person name="Paszkowski U."/>
            <person name="Shachar-Hill Y."/>
            <person name="Young J.P."/>
            <person name="Sanders I.R."/>
            <person name="Henrissat B."/>
            <person name="Rensing S.A."/>
            <person name="Grigoriev I.V."/>
            <person name="Corradi N."/>
            <person name="Roux C."/>
            <person name="Martin F."/>
        </authorList>
    </citation>
    <scope>NUCLEOTIDE SEQUENCE</scope>
    <source>
        <strain evidence="15">DAOM 197198</strain>
    </source>
</reference>
<dbReference type="InterPro" id="IPR000967">
    <property type="entry name" value="Znf_NFX1"/>
</dbReference>
<evidence type="ECO:0000256" key="1">
    <source>
        <dbReference type="ARBA" id="ARBA00004123"/>
    </source>
</evidence>
<evidence type="ECO:0000256" key="8">
    <source>
        <dbReference type="ARBA" id="ARBA00023163"/>
    </source>
</evidence>
<feature type="compositionally biased region" description="Basic and acidic residues" evidence="11">
    <location>
        <begin position="252"/>
        <end position="270"/>
    </location>
</feature>
<dbReference type="PROSITE" id="PS50016">
    <property type="entry name" value="ZF_PHD_2"/>
    <property type="match status" value="1"/>
</dbReference>
<keyword evidence="4" id="KW-0677">Repeat</keyword>
<dbReference type="SUPFAM" id="SSF82708">
    <property type="entry name" value="R3H domain"/>
    <property type="match status" value="1"/>
</dbReference>